<dbReference type="GO" id="GO:0004932">
    <property type="term" value="F:mating-type factor pheromone receptor activity"/>
    <property type="evidence" value="ECO:0007669"/>
    <property type="project" value="InterPro"/>
</dbReference>
<dbReference type="Proteomes" id="UP000620124">
    <property type="component" value="Unassembled WGS sequence"/>
</dbReference>
<organism evidence="2 3">
    <name type="scientific">Mycena venus</name>
    <dbReference type="NCBI Taxonomy" id="2733690"/>
    <lineage>
        <taxon>Eukaryota</taxon>
        <taxon>Fungi</taxon>
        <taxon>Dikarya</taxon>
        <taxon>Basidiomycota</taxon>
        <taxon>Agaricomycotina</taxon>
        <taxon>Agaricomycetes</taxon>
        <taxon>Agaricomycetidae</taxon>
        <taxon>Agaricales</taxon>
        <taxon>Marasmiineae</taxon>
        <taxon>Mycenaceae</taxon>
        <taxon>Mycena</taxon>
    </lineage>
</organism>
<keyword evidence="1" id="KW-0472">Membrane</keyword>
<dbReference type="EMBL" id="JACAZI010000014">
    <property type="protein sequence ID" value="KAF7344880.1"/>
    <property type="molecule type" value="Genomic_DNA"/>
</dbReference>
<evidence type="ECO:0000313" key="2">
    <source>
        <dbReference type="EMBL" id="KAF7344880.1"/>
    </source>
</evidence>
<reference evidence="2" key="1">
    <citation type="submission" date="2020-05" db="EMBL/GenBank/DDBJ databases">
        <title>Mycena genomes resolve the evolution of fungal bioluminescence.</title>
        <authorList>
            <person name="Tsai I.J."/>
        </authorList>
    </citation>
    <scope>NUCLEOTIDE SEQUENCE</scope>
    <source>
        <strain evidence="2">CCC161011</strain>
    </source>
</reference>
<name>A0A8H6XN97_9AGAR</name>
<feature type="transmembrane region" description="Helical" evidence="1">
    <location>
        <begin position="107"/>
        <end position="128"/>
    </location>
</feature>
<gene>
    <name evidence="2" type="ORF">MVEN_01650200</name>
</gene>
<feature type="transmembrane region" description="Helical" evidence="1">
    <location>
        <begin position="158"/>
        <end position="177"/>
    </location>
</feature>
<sequence length="194" mass="21937">MCSHLVFKRRYHAHSPLVRYCFYSAPPHCLCSARNLELLSSMRKVHPAMYSKRIHTLIDVALCYVLPLLYMILRVSDFVVQDHRFDLVQNFGCSPSIHRSTPAGTSLFNILSLFGLTANSYCVILRCYPSSTSPAHFASHLSRSARSSLSAPLFIRRLAKFVLFTAIVLTVTLFPLLGPRTFSYASFQPSFNVI</sequence>
<dbReference type="AlphaFoldDB" id="A0A8H6XN97"/>
<keyword evidence="3" id="KW-1185">Reference proteome</keyword>
<keyword evidence="2" id="KW-0675">Receptor</keyword>
<dbReference type="GO" id="GO:0016020">
    <property type="term" value="C:membrane"/>
    <property type="evidence" value="ECO:0007669"/>
    <property type="project" value="InterPro"/>
</dbReference>
<dbReference type="PRINTS" id="PR00899">
    <property type="entry name" value="GPCRSTE3"/>
</dbReference>
<dbReference type="Pfam" id="PF02076">
    <property type="entry name" value="STE3"/>
    <property type="match status" value="1"/>
</dbReference>
<feature type="transmembrane region" description="Helical" evidence="1">
    <location>
        <begin position="54"/>
        <end position="73"/>
    </location>
</feature>
<comment type="caution">
    <text evidence="2">The sequence shown here is derived from an EMBL/GenBank/DDBJ whole genome shotgun (WGS) entry which is preliminary data.</text>
</comment>
<protein>
    <submittedName>
        <fullName evidence="2">Pheromone receptor</fullName>
    </submittedName>
</protein>
<keyword evidence="1" id="KW-1133">Transmembrane helix</keyword>
<proteinExistence type="predicted"/>
<keyword evidence="1" id="KW-0812">Transmembrane</keyword>
<dbReference type="InterPro" id="IPR001499">
    <property type="entry name" value="GPCR_STE3"/>
</dbReference>
<dbReference type="OrthoDB" id="2874149at2759"/>
<accession>A0A8H6XN97</accession>
<evidence type="ECO:0000256" key="1">
    <source>
        <dbReference type="SAM" id="Phobius"/>
    </source>
</evidence>
<evidence type="ECO:0000313" key="3">
    <source>
        <dbReference type="Proteomes" id="UP000620124"/>
    </source>
</evidence>